<dbReference type="PANTHER" id="PTHR11188">
    <property type="entry name" value="ARRESTIN DOMAIN CONTAINING PROTEIN"/>
    <property type="match status" value="1"/>
</dbReference>
<dbReference type="GeneID" id="27687531"/>
<feature type="compositionally biased region" description="Low complexity" evidence="1">
    <location>
        <begin position="499"/>
        <end position="520"/>
    </location>
</feature>
<feature type="region of interest" description="Disordered" evidence="1">
    <location>
        <begin position="349"/>
        <end position="383"/>
    </location>
</feature>
<dbReference type="PANTHER" id="PTHR11188:SF17">
    <property type="entry name" value="FI21816P1"/>
    <property type="match status" value="1"/>
</dbReference>
<dbReference type="InterPro" id="IPR050357">
    <property type="entry name" value="Arrestin_domain-protein"/>
</dbReference>
<dbReference type="Gene3D" id="2.60.40.640">
    <property type="match status" value="2"/>
</dbReference>
<feature type="compositionally biased region" description="Low complexity" evidence="1">
    <location>
        <begin position="430"/>
        <end position="444"/>
    </location>
</feature>
<feature type="compositionally biased region" description="Polar residues" evidence="1">
    <location>
        <begin position="561"/>
        <end position="576"/>
    </location>
</feature>
<evidence type="ECO:0000313" key="4">
    <source>
        <dbReference type="Proteomes" id="UP000053201"/>
    </source>
</evidence>
<dbReference type="GO" id="GO:0005737">
    <property type="term" value="C:cytoplasm"/>
    <property type="evidence" value="ECO:0007669"/>
    <property type="project" value="TreeGrafter"/>
</dbReference>
<protein>
    <recommendedName>
        <fullName evidence="2">Arrestin C-terminal-like domain-containing protein</fullName>
    </recommendedName>
</protein>
<dbReference type="InterPro" id="IPR014752">
    <property type="entry name" value="Arrestin-like_C"/>
</dbReference>
<dbReference type="EMBL" id="KQ257455">
    <property type="protein sequence ID" value="KND00957.1"/>
    <property type="molecule type" value="Genomic_DNA"/>
</dbReference>
<dbReference type="eggNOG" id="KOG3780">
    <property type="taxonomic scope" value="Eukaryota"/>
</dbReference>
<proteinExistence type="predicted"/>
<dbReference type="InterPro" id="IPR014756">
    <property type="entry name" value="Ig_E-set"/>
</dbReference>
<feature type="compositionally biased region" description="Pro residues" evidence="1">
    <location>
        <begin position="650"/>
        <end position="661"/>
    </location>
</feature>
<evidence type="ECO:0000259" key="2">
    <source>
        <dbReference type="SMART" id="SM01017"/>
    </source>
</evidence>
<keyword evidence="4" id="KW-1185">Reference proteome</keyword>
<gene>
    <name evidence="3" type="ORF">SPPG_04057</name>
</gene>
<dbReference type="InterPro" id="IPR011022">
    <property type="entry name" value="Arrestin_C-like"/>
</dbReference>
<evidence type="ECO:0000256" key="1">
    <source>
        <dbReference type="SAM" id="MobiDB-lite"/>
    </source>
</evidence>
<dbReference type="InterPro" id="IPR011021">
    <property type="entry name" value="Arrestin-like_N"/>
</dbReference>
<feature type="compositionally biased region" description="Basic and acidic residues" evidence="1">
    <location>
        <begin position="371"/>
        <end position="383"/>
    </location>
</feature>
<feature type="compositionally biased region" description="Polar residues" evidence="1">
    <location>
        <begin position="530"/>
        <end position="553"/>
    </location>
</feature>
<feature type="compositionally biased region" description="Basic and acidic residues" evidence="1">
    <location>
        <begin position="349"/>
        <end position="358"/>
    </location>
</feature>
<accession>A0A0L0HIK8</accession>
<dbReference type="STRING" id="645134.A0A0L0HIK8"/>
<feature type="compositionally biased region" description="Polar residues" evidence="1">
    <location>
        <begin position="608"/>
        <end position="638"/>
    </location>
</feature>
<organism evidence="3 4">
    <name type="scientific">Spizellomyces punctatus (strain DAOM BR117)</name>
    <dbReference type="NCBI Taxonomy" id="645134"/>
    <lineage>
        <taxon>Eukaryota</taxon>
        <taxon>Fungi</taxon>
        <taxon>Fungi incertae sedis</taxon>
        <taxon>Chytridiomycota</taxon>
        <taxon>Chytridiomycota incertae sedis</taxon>
        <taxon>Chytridiomycetes</taxon>
        <taxon>Spizellomycetales</taxon>
        <taxon>Spizellomycetaceae</taxon>
        <taxon>Spizellomyces</taxon>
    </lineage>
</organism>
<name>A0A0L0HIK8_SPIPD</name>
<dbReference type="Pfam" id="PF02752">
    <property type="entry name" value="Arrestin_C"/>
    <property type="match status" value="1"/>
</dbReference>
<dbReference type="InParanoid" id="A0A0L0HIK8"/>
<sequence>MGGPRLSVQLERGRTPHFAGEIMKGRVILDWQKGGPVKYVRLRCVGAVQLTGKAKPDLAEIIRTLDAAERTRLLMYYEKIIWGKRANTNTLGENIFDVATMPSGKQIFPFEFPLVRKDPGMELVLPSSFQNWKIAIVYFVHVEIVRPWPRKDYSSFYPFHVACLNDTNDPLYHQPQAITRGIDVGLLGLFLKGTIEARVSIPRKAYCKGDTIPIRLEINHMGNVKHVTGVHISLVRYIRWRYPTRGMGYAVDPFIPHSTFSPAKVARIRHVYEPLDIAPGDVDVDLTVDYFIDPIRRERGTKKKATLNPDTPLALHYSDDFPWSSLGRDDDVVRVSYELQVQLRIGRSDARSMNKSVDDDTASLEHLPNGKSDEMGSSDEEKRKVDHVVKSLADGMLSGGRKSLEFSFPIVIGTIPLRETLAEPPRRPSTRSTVRTNRSRSTSVPRRRRRNTISGGSDRMSLSSRPSTQNSSTSTESRPRASSEIKGQLSIKTQRQNTSSPLPSRHPSSASASSSALHLLPPRPIPRSFAPTSPSLDNIMSASTDTSNVSSPSICAHCSSHMRTTSNGSIRSCSGESTSPSTPSPSAPPAHLVLTPPPDKNAYALAAEQSSVRSTGSTYQNPTASSSAVHRDASTNGTRGVDAIDEPWLPVEPPPPYSEYS</sequence>
<dbReference type="Proteomes" id="UP000053201">
    <property type="component" value="Unassembled WGS sequence"/>
</dbReference>
<dbReference type="OrthoDB" id="7785529at2759"/>
<dbReference type="GO" id="GO:0015031">
    <property type="term" value="P:protein transport"/>
    <property type="evidence" value="ECO:0007669"/>
    <property type="project" value="TreeGrafter"/>
</dbReference>
<dbReference type="VEuPathDB" id="FungiDB:SPPG_04057"/>
<dbReference type="SMART" id="SM01017">
    <property type="entry name" value="Arrestin_C"/>
    <property type="match status" value="1"/>
</dbReference>
<feature type="domain" description="Arrestin C-terminal-like" evidence="2">
    <location>
        <begin position="191"/>
        <end position="417"/>
    </location>
</feature>
<feature type="region of interest" description="Disordered" evidence="1">
    <location>
        <begin position="421"/>
        <end position="661"/>
    </location>
</feature>
<feature type="compositionally biased region" description="Low complexity" evidence="1">
    <location>
        <begin position="461"/>
        <end position="475"/>
    </location>
</feature>
<dbReference type="SUPFAM" id="SSF81296">
    <property type="entry name" value="E set domains"/>
    <property type="match status" value="1"/>
</dbReference>
<dbReference type="RefSeq" id="XP_016608996.1">
    <property type="nucleotide sequence ID" value="XM_016752303.1"/>
</dbReference>
<dbReference type="AlphaFoldDB" id="A0A0L0HIK8"/>
<reference evidence="3 4" key="1">
    <citation type="submission" date="2009-08" db="EMBL/GenBank/DDBJ databases">
        <title>The Genome Sequence of Spizellomyces punctatus strain DAOM BR117.</title>
        <authorList>
            <consortium name="The Broad Institute Genome Sequencing Platform"/>
            <person name="Russ C."/>
            <person name="Cuomo C."/>
            <person name="Shea T."/>
            <person name="Young S.K."/>
            <person name="Zeng Q."/>
            <person name="Koehrsen M."/>
            <person name="Haas B."/>
            <person name="Borodovsky M."/>
            <person name="Guigo R."/>
            <person name="Alvarado L."/>
            <person name="Berlin A."/>
            <person name="Bochicchio J."/>
            <person name="Borenstein D."/>
            <person name="Chapman S."/>
            <person name="Chen Z."/>
            <person name="Engels R."/>
            <person name="Freedman E."/>
            <person name="Gellesch M."/>
            <person name="Goldberg J."/>
            <person name="Griggs A."/>
            <person name="Gujja S."/>
            <person name="Heiman D."/>
            <person name="Hepburn T."/>
            <person name="Howarth C."/>
            <person name="Jen D."/>
            <person name="Larson L."/>
            <person name="Lewis B."/>
            <person name="Mehta T."/>
            <person name="Park D."/>
            <person name="Pearson M."/>
            <person name="Roberts A."/>
            <person name="Saif S."/>
            <person name="Shenoy N."/>
            <person name="Sisk P."/>
            <person name="Stolte C."/>
            <person name="Sykes S."/>
            <person name="Thomson T."/>
            <person name="Walk T."/>
            <person name="White J."/>
            <person name="Yandava C."/>
            <person name="Burger G."/>
            <person name="Gray M.W."/>
            <person name="Holland P.W.H."/>
            <person name="King N."/>
            <person name="Lang F.B.F."/>
            <person name="Roger A.J."/>
            <person name="Ruiz-Trillo I."/>
            <person name="Lander E."/>
            <person name="Nusbaum C."/>
        </authorList>
    </citation>
    <scope>NUCLEOTIDE SEQUENCE [LARGE SCALE GENOMIC DNA]</scope>
    <source>
        <strain evidence="3 4">DAOM BR117</strain>
    </source>
</reference>
<dbReference type="Pfam" id="PF00339">
    <property type="entry name" value="Arrestin_N"/>
    <property type="match status" value="1"/>
</dbReference>
<evidence type="ECO:0000313" key="3">
    <source>
        <dbReference type="EMBL" id="KND00957.1"/>
    </source>
</evidence>